<dbReference type="InterPro" id="IPR048863">
    <property type="entry name" value="BRR2_plug"/>
</dbReference>
<dbReference type="OrthoDB" id="5575at2759"/>
<dbReference type="GO" id="GO:0016787">
    <property type="term" value="F:hydrolase activity"/>
    <property type="evidence" value="ECO:0007669"/>
    <property type="project" value="UniProtKB-KW"/>
</dbReference>
<comment type="caution">
    <text evidence="7">The sequence shown here is derived from an EMBL/GenBank/DDBJ whole genome shotgun (WGS) entry which is preliminary data.</text>
</comment>
<dbReference type="GO" id="GO:0005634">
    <property type="term" value="C:nucleus"/>
    <property type="evidence" value="ECO:0007669"/>
    <property type="project" value="TreeGrafter"/>
</dbReference>
<evidence type="ECO:0000313" key="8">
    <source>
        <dbReference type="Proteomes" id="UP000298061"/>
    </source>
</evidence>
<dbReference type="InterPro" id="IPR050474">
    <property type="entry name" value="Hel308_SKI2-like"/>
</dbReference>
<dbReference type="InterPro" id="IPR014001">
    <property type="entry name" value="Helicase_ATP-bd"/>
</dbReference>
<dbReference type="SMART" id="SM00487">
    <property type="entry name" value="DEXDc"/>
    <property type="match status" value="1"/>
</dbReference>
<dbReference type="SUPFAM" id="SSF52540">
    <property type="entry name" value="P-loop containing nucleoside triphosphate hydrolases"/>
    <property type="match status" value="1"/>
</dbReference>
<feature type="compositionally biased region" description="Acidic residues" evidence="5">
    <location>
        <begin position="119"/>
        <end position="149"/>
    </location>
</feature>
<name>A0A4Z0A541_9AGAM</name>
<keyword evidence="2" id="KW-0378">Hydrolase</keyword>
<gene>
    <name evidence="7" type="ORF">EWM64_g2555</name>
</gene>
<dbReference type="PANTHER" id="PTHR47961:SF4">
    <property type="entry name" value="ACTIVATING SIGNAL COINTEGRATOR 1 COMPLEX SUBUNIT 3"/>
    <property type="match status" value="1"/>
</dbReference>
<proteinExistence type="predicted"/>
<dbReference type="Pfam" id="PF00270">
    <property type="entry name" value="DEAD"/>
    <property type="match status" value="1"/>
</dbReference>
<dbReference type="PROSITE" id="PS51192">
    <property type="entry name" value="HELICASE_ATP_BIND_1"/>
    <property type="match status" value="1"/>
</dbReference>
<protein>
    <recommendedName>
        <fullName evidence="6">Helicase ATP-binding domain-containing protein</fullName>
    </recommendedName>
</protein>
<evidence type="ECO:0000256" key="2">
    <source>
        <dbReference type="ARBA" id="ARBA00022801"/>
    </source>
</evidence>
<dbReference type="InterPro" id="IPR027417">
    <property type="entry name" value="P-loop_NTPase"/>
</dbReference>
<dbReference type="InterPro" id="IPR011545">
    <property type="entry name" value="DEAD/DEAH_box_helicase_dom"/>
</dbReference>
<keyword evidence="1" id="KW-0547">Nucleotide-binding</keyword>
<evidence type="ECO:0000313" key="7">
    <source>
        <dbReference type="EMBL" id="TFY81453.1"/>
    </source>
</evidence>
<dbReference type="EMBL" id="SFCI01000210">
    <property type="protein sequence ID" value="TFY81453.1"/>
    <property type="molecule type" value="Genomic_DNA"/>
</dbReference>
<evidence type="ECO:0000256" key="1">
    <source>
        <dbReference type="ARBA" id="ARBA00022741"/>
    </source>
</evidence>
<dbReference type="PANTHER" id="PTHR47961">
    <property type="entry name" value="DNA POLYMERASE THETA, PUTATIVE (AFU_ORTHOLOGUE AFUA_1G05260)-RELATED"/>
    <property type="match status" value="1"/>
</dbReference>
<dbReference type="GO" id="GO:0005524">
    <property type="term" value="F:ATP binding"/>
    <property type="evidence" value="ECO:0007669"/>
    <property type="project" value="UniProtKB-KW"/>
</dbReference>
<keyword evidence="3" id="KW-0347">Helicase</keyword>
<dbReference type="AlphaFoldDB" id="A0A4Z0A541"/>
<dbReference type="Pfam" id="PF21188">
    <property type="entry name" value="BRR2_plug"/>
    <property type="match status" value="1"/>
</dbReference>
<dbReference type="STRING" id="135208.A0A4Z0A541"/>
<evidence type="ECO:0000259" key="6">
    <source>
        <dbReference type="PROSITE" id="PS51192"/>
    </source>
</evidence>
<dbReference type="Pfam" id="PF18149">
    <property type="entry name" value="Helicase_PWI"/>
    <property type="match status" value="1"/>
</dbReference>
<sequence>MQDVEGLTYRPQTTETHEVYELILSAVHHVLGDQAQDVVRSAADTVLETLKNENLKDFDKKKEVEEVLGPITNETFSQLINSLKKITDCGAEDETMAELDMERKDAEIDEEMGVAVVLDEEEQESKEEEGFEICEESEEEEEEAAEGEEGLSKEVEEGEELVIGGTLSSQGKAKADRDIFSPHSIDSFWVQRQVSEVYPDPITAAHKATSILSILGSESNLHDCKNQLMGLFDYQSFDVITRFLKNCKVIMWCMKLTRSNADECVNVQVTMHEKGLGWILRDLAGDRQVKAHPEEAMDVDEIARAATVPKTAMLVPGMTLQPKKTVNLKSITFSQGGHLMSNKKCKLPDGSFKHAKKGYEEIHVLALKQKTVAASNLVPIADLPIWAREAFQSMKMLNHVQSKLYLIAFGMDEPILLCAPTGAGKTNVAMLTILNEMLKYCDKMTETIDLDSFKIVYVTPMKALVQEMVRNFNHCLNPFGITVGELTGDVQMMRQQIVETQIIITMPEKWDVITHKSSDTSYTNLVQLLIIDEIHLLHDERGPVLKSIIAHMIRHMKQTSDYVQLVSLLATLPNYEDIATFLQVDQSKGLFYFDASYHSCAFQQQFVDMMKKKAIKRYQVMNEVCYEKVLDQAGKNQTLVFMHLQKETAKMVKFIHDMAIDEEMIMQFVKPDSAICEILNEEANNVRDPNLRDLLPFGFAIHHAGIVKNYMFHFLT</sequence>
<keyword evidence="8" id="KW-1185">Reference proteome</keyword>
<dbReference type="Proteomes" id="UP000298061">
    <property type="component" value="Unassembled WGS sequence"/>
</dbReference>
<keyword evidence="4" id="KW-0067">ATP-binding</keyword>
<feature type="region of interest" description="Disordered" evidence="5">
    <location>
        <begin position="119"/>
        <end position="157"/>
    </location>
</feature>
<reference evidence="7 8" key="1">
    <citation type="submission" date="2019-02" db="EMBL/GenBank/DDBJ databases">
        <title>Genome sequencing of the rare red list fungi Hericium alpestre (H. flagellum).</title>
        <authorList>
            <person name="Buettner E."/>
            <person name="Kellner H."/>
        </authorList>
    </citation>
    <scope>NUCLEOTIDE SEQUENCE [LARGE SCALE GENOMIC DNA]</scope>
    <source>
        <strain evidence="7 8">DSM 108284</strain>
    </source>
</reference>
<dbReference type="GO" id="GO:0003678">
    <property type="term" value="F:DNA helicase activity"/>
    <property type="evidence" value="ECO:0007669"/>
    <property type="project" value="TreeGrafter"/>
</dbReference>
<dbReference type="FunFam" id="3.40.50.300:FF:000102">
    <property type="entry name" value="RNA helicase, activating signal cointegrator 1"/>
    <property type="match status" value="1"/>
</dbReference>
<dbReference type="InterPro" id="IPR041094">
    <property type="entry name" value="Brr2_helicase_PWI"/>
</dbReference>
<dbReference type="GO" id="GO:0000712">
    <property type="term" value="P:resolution of meiotic recombination intermediates"/>
    <property type="evidence" value="ECO:0007669"/>
    <property type="project" value="TreeGrafter"/>
</dbReference>
<dbReference type="GO" id="GO:0003676">
    <property type="term" value="F:nucleic acid binding"/>
    <property type="evidence" value="ECO:0007669"/>
    <property type="project" value="InterPro"/>
</dbReference>
<evidence type="ECO:0000256" key="4">
    <source>
        <dbReference type="ARBA" id="ARBA00022840"/>
    </source>
</evidence>
<dbReference type="Gene3D" id="3.40.50.300">
    <property type="entry name" value="P-loop containing nucleotide triphosphate hydrolases"/>
    <property type="match status" value="2"/>
</dbReference>
<evidence type="ECO:0000256" key="5">
    <source>
        <dbReference type="SAM" id="MobiDB-lite"/>
    </source>
</evidence>
<accession>A0A4Z0A541</accession>
<feature type="domain" description="Helicase ATP-binding" evidence="6">
    <location>
        <begin position="406"/>
        <end position="590"/>
    </location>
</feature>
<evidence type="ECO:0000256" key="3">
    <source>
        <dbReference type="ARBA" id="ARBA00022806"/>
    </source>
</evidence>
<organism evidence="7 8">
    <name type="scientific">Hericium alpestre</name>
    <dbReference type="NCBI Taxonomy" id="135208"/>
    <lineage>
        <taxon>Eukaryota</taxon>
        <taxon>Fungi</taxon>
        <taxon>Dikarya</taxon>
        <taxon>Basidiomycota</taxon>
        <taxon>Agaricomycotina</taxon>
        <taxon>Agaricomycetes</taxon>
        <taxon>Russulales</taxon>
        <taxon>Hericiaceae</taxon>
        <taxon>Hericium</taxon>
    </lineage>
</organism>